<proteinExistence type="inferred from homology"/>
<dbReference type="AlphaFoldDB" id="A0A7S0SQN3"/>
<keyword evidence="3" id="KW-0326">Glycosidase</keyword>
<comment type="similarity">
    <text evidence="1">Belongs to the IUNH family.</text>
</comment>
<organism evidence="5">
    <name type="scientific">Mantoniella antarctica</name>
    <dbReference type="NCBI Taxonomy" id="81844"/>
    <lineage>
        <taxon>Eukaryota</taxon>
        <taxon>Viridiplantae</taxon>
        <taxon>Chlorophyta</taxon>
        <taxon>Mamiellophyceae</taxon>
        <taxon>Mamiellales</taxon>
        <taxon>Mamiellaceae</taxon>
        <taxon>Mantoniella</taxon>
    </lineage>
</organism>
<dbReference type="PANTHER" id="PTHR12304:SF59">
    <property type="entry name" value="INOSINE-URIDINE PREFERRING NUCLEOSIDE HYDROLASE FAMILY PROTEIN"/>
    <property type="match status" value="1"/>
</dbReference>
<reference evidence="5" key="1">
    <citation type="submission" date="2021-01" db="EMBL/GenBank/DDBJ databases">
        <authorList>
            <person name="Corre E."/>
            <person name="Pelletier E."/>
            <person name="Niang G."/>
            <person name="Scheremetjew M."/>
            <person name="Finn R."/>
            <person name="Kale V."/>
            <person name="Holt S."/>
            <person name="Cochrane G."/>
            <person name="Meng A."/>
            <person name="Brown T."/>
            <person name="Cohen L."/>
        </authorList>
    </citation>
    <scope>NUCLEOTIDE SEQUENCE</scope>
    <source>
        <strain evidence="5">SL-175</strain>
    </source>
</reference>
<dbReference type="SUPFAM" id="SSF53590">
    <property type="entry name" value="Nucleoside hydrolase"/>
    <property type="match status" value="1"/>
</dbReference>
<dbReference type="Gene3D" id="3.90.245.10">
    <property type="entry name" value="Ribonucleoside hydrolase-like"/>
    <property type="match status" value="1"/>
</dbReference>
<dbReference type="GO" id="GO:0005829">
    <property type="term" value="C:cytosol"/>
    <property type="evidence" value="ECO:0007669"/>
    <property type="project" value="TreeGrafter"/>
</dbReference>
<evidence type="ECO:0000259" key="4">
    <source>
        <dbReference type="Pfam" id="PF01156"/>
    </source>
</evidence>
<dbReference type="GO" id="GO:0006152">
    <property type="term" value="P:purine nucleoside catabolic process"/>
    <property type="evidence" value="ECO:0007669"/>
    <property type="project" value="TreeGrafter"/>
</dbReference>
<gene>
    <name evidence="5" type="ORF">MANT1106_LOCUS15365</name>
</gene>
<evidence type="ECO:0000313" key="5">
    <source>
        <dbReference type="EMBL" id="CAD8712721.1"/>
    </source>
</evidence>
<dbReference type="InterPro" id="IPR023186">
    <property type="entry name" value="IUNH"/>
</dbReference>
<sequence>MVSIWLDCDPGHDDAMAIVLAAHTPGVKLLGVSTTCGNQTLEKTTDNALRILHLIGRDDVEVYMGADKPLMRPRRNCPEIHGASGLDGPDIPTAPQGARAEKAVTAMAAAIRSHAPGPHATATAPTDKVVVVATGAFTNIALLLSLYPELIPCVEVVVMGGAMGQGNTNPVAEFNVQCDPEAAHVVFESGVTLTMVPLEVTHTALVTPEVRARLLGGGSRFRLLVDELMQFFAQSYSDVFAFPYPPLHDPCAVAYVLRPDVFTVKDLRVDIETGSVLSAGQTVCDVWGQSGKKPNVRVCVAMRVGEFWTLMCDAVDRADAACPVSATTGVV</sequence>
<evidence type="ECO:0000256" key="1">
    <source>
        <dbReference type="ARBA" id="ARBA00009176"/>
    </source>
</evidence>
<dbReference type="InterPro" id="IPR036452">
    <property type="entry name" value="Ribo_hydro-like"/>
</dbReference>
<dbReference type="InterPro" id="IPR001910">
    <property type="entry name" value="Inosine/uridine_hydrolase_dom"/>
</dbReference>
<dbReference type="EMBL" id="HBFC01025387">
    <property type="protein sequence ID" value="CAD8712721.1"/>
    <property type="molecule type" value="Transcribed_RNA"/>
</dbReference>
<dbReference type="CDD" id="cd02651">
    <property type="entry name" value="nuc_hydro_IU_UC_XIUA"/>
    <property type="match status" value="1"/>
</dbReference>
<feature type="domain" description="Inosine/uridine-preferring nucleoside hydrolase" evidence="4">
    <location>
        <begin position="4"/>
        <end position="308"/>
    </location>
</feature>
<keyword evidence="2" id="KW-0378">Hydrolase</keyword>
<dbReference type="Pfam" id="PF01156">
    <property type="entry name" value="IU_nuc_hydro"/>
    <property type="match status" value="1"/>
</dbReference>
<name>A0A7S0SQN3_9CHLO</name>
<evidence type="ECO:0000256" key="2">
    <source>
        <dbReference type="ARBA" id="ARBA00022801"/>
    </source>
</evidence>
<dbReference type="GO" id="GO:0008477">
    <property type="term" value="F:purine nucleosidase activity"/>
    <property type="evidence" value="ECO:0007669"/>
    <property type="project" value="TreeGrafter"/>
</dbReference>
<protein>
    <recommendedName>
        <fullName evidence="4">Inosine/uridine-preferring nucleoside hydrolase domain-containing protein</fullName>
    </recommendedName>
</protein>
<dbReference type="PANTHER" id="PTHR12304">
    <property type="entry name" value="INOSINE-URIDINE PREFERRING NUCLEOSIDE HYDROLASE"/>
    <property type="match status" value="1"/>
</dbReference>
<accession>A0A7S0SQN3</accession>
<evidence type="ECO:0000256" key="3">
    <source>
        <dbReference type="ARBA" id="ARBA00023295"/>
    </source>
</evidence>